<reference evidence="9 10" key="1">
    <citation type="journal article" date="2013" name="Genome Announc.">
        <title>Draft Genome Sequence of Cesiribacter andamanensis Strain AMV16T, Isolated from a Soil Sample from a Mud Volcano in the Andaman Islands, India.</title>
        <authorList>
            <person name="Shivaji S."/>
            <person name="Ara S."/>
            <person name="Begum Z."/>
            <person name="Srinivas T.N."/>
            <person name="Singh A."/>
            <person name="Kumar Pinnaka A."/>
        </authorList>
    </citation>
    <scope>NUCLEOTIDE SEQUENCE [LARGE SCALE GENOMIC DNA]</scope>
    <source>
        <strain evidence="9 10">AMV16</strain>
    </source>
</reference>
<feature type="domain" description="PAS" evidence="8">
    <location>
        <begin position="9"/>
        <end position="81"/>
    </location>
</feature>
<dbReference type="CDD" id="cd00130">
    <property type="entry name" value="PAS"/>
    <property type="match status" value="1"/>
</dbReference>
<dbReference type="SUPFAM" id="SSF55874">
    <property type="entry name" value="ATPase domain of HSP90 chaperone/DNA topoisomerase II/histidine kinase"/>
    <property type="match status" value="1"/>
</dbReference>
<keyword evidence="6" id="KW-0902">Two-component regulatory system</keyword>
<dbReference type="InterPro" id="IPR003594">
    <property type="entry name" value="HATPase_dom"/>
</dbReference>
<dbReference type="EMBL" id="AODQ01000019">
    <property type="protein sequence ID" value="EMR03711.1"/>
    <property type="molecule type" value="Genomic_DNA"/>
</dbReference>
<evidence type="ECO:0000256" key="5">
    <source>
        <dbReference type="ARBA" id="ARBA00022777"/>
    </source>
</evidence>
<dbReference type="PRINTS" id="PR00344">
    <property type="entry name" value="BCTRLSENSOR"/>
</dbReference>
<dbReference type="Proteomes" id="UP000011910">
    <property type="component" value="Unassembled WGS sequence"/>
</dbReference>
<evidence type="ECO:0000256" key="3">
    <source>
        <dbReference type="ARBA" id="ARBA00022553"/>
    </source>
</evidence>
<dbReference type="SUPFAM" id="SSF55785">
    <property type="entry name" value="PYP-like sensor domain (PAS domain)"/>
    <property type="match status" value="1"/>
</dbReference>
<evidence type="ECO:0000259" key="7">
    <source>
        <dbReference type="PROSITE" id="PS50109"/>
    </source>
</evidence>
<feature type="domain" description="Histidine kinase" evidence="7">
    <location>
        <begin position="138"/>
        <end position="350"/>
    </location>
</feature>
<dbReference type="RefSeq" id="WP_009194545.1">
    <property type="nucleotide sequence ID" value="NZ_AODQ01000019.1"/>
</dbReference>
<dbReference type="InterPro" id="IPR004358">
    <property type="entry name" value="Sig_transdc_His_kin-like_C"/>
</dbReference>
<keyword evidence="4 9" id="KW-0808">Transferase</keyword>
<proteinExistence type="predicted"/>
<dbReference type="Gene3D" id="3.30.565.10">
    <property type="entry name" value="Histidine kinase-like ATPase, C-terminal domain"/>
    <property type="match status" value="1"/>
</dbReference>
<dbReference type="Pfam" id="PF13188">
    <property type="entry name" value="PAS_8"/>
    <property type="match status" value="1"/>
</dbReference>
<dbReference type="NCBIfam" id="TIGR00229">
    <property type="entry name" value="sensory_box"/>
    <property type="match status" value="1"/>
</dbReference>
<evidence type="ECO:0000256" key="2">
    <source>
        <dbReference type="ARBA" id="ARBA00012438"/>
    </source>
</evidence>
<dbReference type="OrthoDB" id="1522284at2"/>
<dbReference type="Pfam" id="PF00512">
    <property type="entry name" value="HisKA"/>
    <property type="match status" value="1"/>
</dbReference>
<keyword evidence="5 9" id="KW-0418">Kinase</keyword>
<evidence type="ECO:0000259" key="8">
    <source>
        <dbReference type="PROSITE" id="PS50112"/>
    </source>
</evidence>
<dbReference type="Gene3D" id="3.30.450.20">
    <property type="entry name" value="PAS domain"/>
    <property type="match status" value="1"/>
</dbReference>
<comment type="caution">
    <text evidence="9">The sequence shown here is derived from an EMBL/GenBank/DDBJ whole genome shotgun (WGS) entry which is preliminary data.</text>
</comment>
<dbReference type="InterPro" id="IPR036890">
    <property type="entry name" value="HATPase_C_sf"/>
</dbReference>
<dbReference type="SMART" id="SM00387">
    <property type="entry name" value="HATPase_c"/>
    <property type="match status" value="1"/>
</dbReference>
<dbReference type="InterPro" id="IPR003661">
    <property type="entry name" value="HisK_dim/P_dom"/>
</dbReference>
<dbReference type="SUPFAM" id="SSF47384">
    <property type="entry name" value="Homodimeric domain of signal transducing histidine kinase"/>
    <property type="match status" value="1"/>
</dbReference>
<dbReference type="SMART" id="SM00091">
    <property type="entry name" value="PAS"/>
    <property type="match status" value="1"/>
</dbReference>
<dbReference type="SMART" id="SM00388">
    <property type="entry name" value="HisKA"/>
    <property type="match status" value="1"/>
</dbReference>
<name>M7N925_9BACT</name>
<dbReference type="Pfam" id="PF02518">
    <property type="entry name" value="HATPase_c"/>
    <property type="match status" value="1"/>
</dbReference>
<keyword evidence="3" id="KW-0597">Phosphoprotein</keyword>
<dbReference type="eggNOG" id="COG4251">
    <property type="taxonomic scope" value="Bacteria"/>
</dbReference>
<organism evidence="9 10">
    <name type="scientific">Cesiribacter andamanensis AMV16</name>
    <dbReference type="NCBI Taxonomy" id="1279009"/>
    <lineage>
        <taxon>Bacteria</taxon>
        <taxon>Pseudomonadati</taxon>
        <taxon>Bacteroidota</taxon>
        <taxon>Cytophagia</taxon>
        <taxon>Cytophagales</taxon>
        <taxon>Cesiribacteraceae</taxon>
        <taxon>Cesiribacter</taxon>
    </lineage>
</organism>
<dbReference type="PANTHER" id="PTHR43711:SF31">
    <property type="entry name" value="HISTIDINE KINASE"/>
    <property type="match status" value="1"/>
</dbReference>
<gene>
    <name evidence="9" type="primary">rcsC</name>
    <name evidence="9" type="ORF">ADICEAN_01145</name>
</gene>
<comment type="catalytic activity">
    <reaction evidence="1">
        <text>ATP + protein L-histidine = ADP + protein N-phospho-L-histidine.</text>
        <dbReference type="EC" id="2.7.13.3"/>
    </reaction>
</comment>
<dbReference type="PROSITE" id="PS50112">
    <property type="entry name" value="PAS"/>
    <property type="match status" value="1"/>
</dbReference>
<dbReference type="AlphaFoldDB" id="M7N925"/>
<dbReference type="GO" id="GO:0000155">
    <property type="term" value="F:phosphorelay sensor kinase activity"/>
    <property type="evidence" value="ECO:0007669"/>
    <property type="project" value="InterPro"/>
</dbReference>
<dbReference type="InterPro" id="IPR005467">
    <property type="entry name" value="His_kinase_dom"/>
</dbReference>
<evidence type="ECO:0000313" key="10">
    <source>
        <dbReference type="Proteomes" id="UP000011910"/>
    </source>
</evidence>
<evidence type="ECO:0000313" key="9">
    <source>
        <dbReference type="EMBL" id="EMR03711.1"/>
    </source>
</evidence>
<dbReference type="Gene3D" id="1.10.287.130">
    <property type="match status" value="1"/>
</dbReference>
<protein>
    <recommendedName>
        <fullName evidence="2">histidine kinase</fullName>
        <ecNumber evidence="2">2.7.13.3</ecNumber>
    </recommendedName>
</protein>
<dbReference type="PANTHER" id="PTHR43711">
    <property type="entry name" value="TWO-COMPONENT HISTIDINE KINASE"/>
    <property type="match status" value="1"/>
</dbReference>
<evidence type="ECO:0000256" key="4">
    <source>
        <dbReference type="ARBA" id="ARBA00022679"/>
    </source>
</evidence>
<evidence type="ECO:0000256" key="1">
    <source>
        <dbReference type="ARBA" id="ARBA00000085"/>
    </source>
</evidence>
<dbReference type="PROSITE" id="PS50109">
    <property type="entry name" value="HIS_KIN"/>
    <property type="match status" value="1"/>
</dbReference>
<dbReference type="CDD" id="cd00075">
    <property type="entry name" value="HATPase"/>
    <property type="match status" value="1"/>
</dbReference>
<dbReference type="InterPro" id="IPR000014">
    <property type="entry name" value="PAS"/>
</dbReference>
<dbReference type="CDD" id="cd00082">
    <property type="entry name" value="HisKA"/>
    <property type="match status" value="1"/>
</dbReference>
<dbReference type="InterPro" id="IPR036097">
    <property type="entry name" value="HisK_dim/P_sf"/>
</dbReference>
<evidence type="ECO:0000256" key="6">
    <source>
        <dbReference type="ARBA" id="ARBA00023012"/>
    </source>
</evidence>
<dbReference type="STRING" id="1279009.ADICEAN_01145"/>
<dbReference type="InterPro" id="IPR050736">
    <property type="entry name" value="Sensor_HK_Regulatory"/>
</dbReference>
<dbReference type="InterPro" id="IPR035965">
    <property type="entry name" value="PAS-like_dom_sf"/>
</dbReference>
<dbReference type="EC" id="2.7.13.3" evidence="2"/>
<keyword evidence="10" id="KW-1185">Reference proteome</keyword>
<accession>M7N925</accession>
<sequence>MADHVLMQSEDKYRNLFENSLVAMLRADIRSGAILEANARVRELLGLEEEQQAVLSDFFINPEQREEALQLLRNRQLVENQELEVRTGDGRLLWISFSACYYPQEGMLECVLKDITQTKQTLLELQKVNFELDNFVYHASHDLRSPLRSILGLINILRIEDNEKARANCVDMIEGSIKRLDNLVQDLLSMSRNNRVNDAQANVSLMNEINYSFANFYHVADTKNLNIVTQVYQPVAFISDITRVRIILNNLISNAIKYRSYERDCSFIHIDARVSPQEAIFTIEDNGEGIPETKLPHVFDMFVRASESSDGSGLGLYIVKNVLEKLHGTIELESQENVGTKFTVRLPNGLHLL</sequence>